<dbReference type="Gene3D" id="1.20.1090.10">
    <property type="entry name" value="Dehydroquinate synthase-like - alpha domain"/>
    <property type="match status" value="1"/>
</dbReference>
<feature type="binding site" evidence="9">
    <location>
        <position position="36"/>
    </location>
    <ligand>
        <name>NAD(+)</name>
        <dbReference type="ChEBI" id="CHEBI:57540"/>
    </ligand>
</feature>
<dbReference type="EMBL" id="MSPR01000001">
    <property type="protein sequence ID" value="ONK31130.1"/>
    <property type="molecule type" value="Genomic_DNA"/>
</dbReference>
<feature type="binding site" evidence="9">
    <location>
        <position position="126"/>
    </location>
    <ligand>
        <name>NAD(+)</name>
        <dbReference type="ChEBI" id="CHEBI:57540"/>
    </ligand>
</feature>
<feature type="binding site" evidence="9">
    <location>
        <begin position="93"/>
        <end position="97"/>
    </location>
    <ligand>
        <name>NAD(+)</name>
        <dbReference type="ChEBI" id="CHEBI:57540"/>
    </ligand>
</feature>
<proteinExistence type="predicted"/>
<dbReference type="Pfam" id="PF00465">
    <property type="entry name" value="Fe-ADH"/>
    <property type="match status" value="1"/>
</dbReference>
<evidence type="ECO:0000256" key="2">
    <source>
        <dbReference type="ARBA" id="ARBA00023002"/>
    </source>
</evidence>
<evidence type="ECO:0000256" key="3">
    <source>
        <dbReference type="ARBA" id="ARBA00023027"/>
    </source>
</evidence>
<name>A0AB36JSU7_9STRE</name>
<keyword evidence="2" id="KW-0560">Oxidoreductase</keyword>
<dbReference type="AlphaFoldDB" id="A0AB36JSU7"/>
<feature type="binding site" evidence="8">
    <location>
        <position position="271"/>
    </location>
    <ligand>
        <name>glycerol</name>
        <dbReference type="ChEBI" id="CHEBI:17754"/>
    </ligand>
</feature>
<evidence type="ECO:0000256" key="5">
    <source>
        <dbReference type="ARBA" id="ARBA00039147"/>
    </source>
</evidence>
<evidence type="ECO:0000256" key="6">
    <source>
        <dbReference type="ARBA" id="ARBA00040132"/>
    </source>
</evidence>
<protein>
    <recommendedName>
        <fullName evidence="6">Glycerol dehydrogenase</fullName>
        <ecNumber evidence="5">1.1.1.6</ecNumber>
    </recommendedName>
</protein>
<comment type="catalytic activity">
    <reaction evidence="7">
        <text>glycerol + NAD(+) = dihydroxyacetone + NADH + H(+)</text>
        <dbReference type="Rhea" id="RHEA:13769"/>
        <dbReference type="ChEBI" id="CHEBI:15378"/>
        <dbReference type="ChEBI" id="CHEBI:16016"/>
        <dbReference type="ChEBI" id="CHEBI:17754"/>
        <dbReference type="ChEBI" id="CHEBI:57540"/>
        <dbReference type="ChEBI" id="CHEBI:57945"/>
        <dbReference type="EC" id="1.1.1.6"/>
    </reaction>
</comment>
<feature type="binding site" evidence="9">
    <location>
        <position position="124"/>
    </location>
    <ligand>
        <name>NAD(+)</name>
        <dbReference type="ChEBI" id="CHEBI:57540"/>
    </ligand>
</feature>
<dbReference type="GO" id="GO:0046872">
    <property type="term" value="F:metal ion binding"/>
    <property type="evidence" value="ECO:0007669"/>
    <property type="project" value="UniProtKB-KW"/>
</dbReference>
<gene>
    <name evidence="12" type="ORF">BVE84_01070</name>
    <name evidence="11" type="ORF">BVE86_02005</name>
</gene>
<accession>A0AB36JSU7</accession>
<dbReference type="EC" id="1.1.1.6" evidence="5"/>
<dbReference type="PANTHER" id="PTHR43616">
    <property type="entry name" value="GLYCEROL DEHYDROGENASE"/>
    <property type="match status" value="1"/>
</dbReference>
<evidence type="ECO:0000256" key="7">
    <source>
        <dbReference type="ARBA" id="ARBA00049006"/>
    </source>
</evidence>
<dbReference type="RefSeq" id="WP_076995230.1">
    <property type="nucleotide sequence ID" value="NZ_MSPR01000001.1"/>
</dbReference>
<dbReference type="InterPro" id="IPR001670">
    <property type="entry name" value="ADH_Fe/GldA"/>
</dbReference>
<evidence type="ECO:0000259" key="10">
    <source>
        <dbReference type="Pfam" id="PF00465"/>
    </source>
</evidence>
<evidence type="ECO:0000313" key="14">
    <source>
        <dbReference type="Proteomes" id="UP000188946"/>
    </source>
</evidence>
<keyword evidence="3 9" id="KW-0520">NAD</keyword>
<keyword evidence="14" id="KW-1185">Reference proteome</keyword>
<dbReference type="CDD" id="cd08170">
    <property type="entry name" value="GlyDH"/>
    <property type="match status" value="1"/>
</dbReference>
<evidence type="ECO:0000256" key="9">
    <source>
        <dbReference type="PIRSR" id="PIRSR000112-3"/>
    </source>
</evidence>
<dbReference type="GO" id="GO:0008888">
    <property type="term" value="F:glycerol dehydrogenase (NAD+) activity"/>
    <property type="evidence" value="ECO:0007669"/>
    <property type="project" value="UniProtKB-EC"/>
</dbReference>
<dbReference type="SUPFAM" id="SSF56796">
    <property type="entry name" value="Dehydroquinate synthase-like"/>
    <property type="match status" value="1"/>
</dbReference>
<dbReference type="NCBIfam" id="NF006941">
    <property type="entry name" value="PRK09423.1"/>
    <property type="match status" value="1"/>
</dbReference>
<dbReference type="Proteomes" id="UP000188946">
    <property type="component" value="Unassembled WGS sequence"/>
</dbReference>
<dbReference type="Proteomes" id="UP000188600">
    <property type="component" value="Unassembled WGS sequence"/>
</dbReference>
<organism evidence="11 13">
    <name type="scientific">Streptococcus azizii</name>
    <dbReference type="NCBI Taxonomy" id="1579424"/>
    <lineage>
        <taxon>Bacteria</taxon>
        <taxon>Bacillati</taxon>
        <taxon>Bacillota</taxon>
        <taxon>Bacilli</taxon>
        <taxon>Lactobacillales</taxon>
        <taxon>Streptococcaceae</taxon>
        <taxon>Streptococcus</taxon>
    </lineage>
</organism>
<evidence type="ECO:0000256" key="8">
    <source>
        <dbReference type="PIRSR" id="PIRSR000112-1"/>
    </source>
</evidence>
<reference evidence="13 14" key="1">
    <citation type="submission" date="2016-12" db="EMBL/GenBank/DDBJ databases">
        <authorList>
            <person name="Gulvik C.A."/>
        </authorList>
    </citation>
    <scope>NUCLEOTIDE SEQUENCE [LARGE SCALE GENOMIC DNA]</scope>
    <source>
        <strain evidence="12 14">12-5202</strain>
        <strain evidence="11 13">12-5291</strain>
    </source>
</reference>
<evidence type="ECO:0000256" key="4">
    <source>
        <dbReference type="ARBA" id="ARBA00037918"/>
    </source>
</evidence>
<comment type="pathway">
    <text evidence="4">Polyol metabolism; glycerol fermentation; glycerone phosphate from glycerol (oxidative route): step 1/2.</text>
</comment>
<dbReference type="InterPro" id="IPR016205">
    <property type="entry name" value="Glycerol_DH"/>
</dbReference>
<dbReference type="GO" id="GO:0005829">
    <property type="term" value="C:cytosol"/>
    <property type="evidence" value="ECO:0007669"/>
    <property type="project" value="TreeGrafter"/>
</dbReference>
<sequence>MKALASPSRYIQGKDALFEHAKELLSLGHQPLLLCDSRVFDLVGERFIAYLTRYGMRVTDRRCDGIVSENAITHLLADISGQRVDMIIGLGGGETMDHAKVLADILALPLVAAPTLASTGAPTSSLSVIYTDEGTIENYRHHGRSADLVLVDSAVIAQAPRQLLASGIANALASQMDGRLVQQPDGSVELGTTSSLATLALGRQCQQTLFTDGRAAMQDCEQQRVTPALENIIEANILLSGLSGGGVAFTLALAIGSGLTALAGDRCHLTHGEKIAYGTLVELQLENRPLGELNRYICLYQAIEIPTTLAEFHLETAHYDDLLWVGQQAILTAETIHHLSMDVTAAAIAQAILAVDQHVRSLN</sequence>
<dbReference type="EMBL" id="MSPT01000003">
    <property type="protein sequence ID" value="ONK28879.1"/>
    <property type="molecule type" value="Genomic_DNA"/>
</dbReference>
<feature type="binding site" evidence="9">
    <location>
        <begin position="115"/>
        <end position="118"/>
    </location>
    <ligand>
        <name>NAD(+)</name>
        <dbReference type="ChEBI" id="CHEBI:57540"/>
    </ligand>
</feature>
<dbReference type="PIRSF" id="PIRSF000112">
    <property type="entry name" value="Glycerol_dehydrogenase"/>
    <property type="match status" value="1"/>
</dbReference>
<dbReference type="Gene3D" id="3.40.50.1970">
    <property type="match status" value="1"/>
</dbReference>
<evidence type="ECO:0000256" key="1">
    <source>
        <dbReference type="ARBA" id="ARBA00022723"/>
    </source>
</evidence>
<feature type="binding site" evidence="9">
    <location>
        <position position="130"/>
    </location>
    <ligand>
        <name>NAD(+)</name>
        <dbReference type="ChEBI" id="CHEBI:57540"/>
    </ligand>
</feature>
<comment type="caution">
    <text evidence="11">The sequence shown here is derived from an EMBL/GenBank/DDBJ whole genome shotgun (WGS) entry which is preliminary data.</text>
</comment>
<keyword evidence="8" id="KW-0862">Zinc</keyword>
<dbReference type="PANTHER" id="PTHR43616:SF5">
    <property type="entry name" value="GLYCEROL DEHYDROGENASE 1"/>
    <property type="match status" value="1"/>
</dbReference>
<keyword evidence="1 8" id="KW-0479">Metal-binding</keyword>
<feature type="domain" description="Alcohol dehydrogenase iron-type/glycerol dehydrogenase GldA" evidence="10">
    <location>
        <begin position="7"/>
        <end position="152"/>
    </location>
</feature>
<evidence type="ECO:0000313" key="12">
    <source>
        <dbReference type="EMBL" id="ONK31130.1"/>
    </source>
</evidence>
<comment type="cofactor">
    <cofactor evidence="8">
        <name>Zn(2+)</name>
        <dbReference type="ChEBI" id="CHEBI:29105"/>
    </cofactor>
    <text evidence="8">Binds 1 zinc ion per subunit.</text>
</comment>
<evidence type="ECO:0000313" key="13">
    <source>
        <dbReference type="Proteomes" id="UP000188600"/>
    </source>
</evidence>
<evidence type="ECO:0000313" key="11">
    <source>
        <dbReference type="EMBL" id="ONK28879.1"/>
    </source>
</evidence>